<evidence type="ECO:0000256" key="1">
    <source>
        <dbReference type="ARBA" id="ARBA00022801"/>
    </source>
</evidence>
<dbReference type="PANTHER" id="PTHR23339">
    <property type="entry name" value="TYROSINE SPECIFIC PROTEIN PHOSPHATASE AND DUAL SPECIFICITY PROTEIN PHOSPHATASE"/>
    <property type="match status" value="1"/>
</dbReference>
<comment type="caution">
    <text evidence="3">The sequence shown here is derived from an EMBL/GenBank/DDBJ whole genome shotgun (WGS) entry which is preliminary data.</text>
</comment>
<dbReference type="InterPro" id="IPR050561">
    <property type="entry name" value="PTP"/>
</dbReference>
<dbReference type="InterPro" id="IPR029021">
    <property type="entry name" value="Prot-tyrosine_phosphatase-like"/>
</dbReference>
<keyword evidence="1" id="KW-0378">Hydrolase</keyword>
<keyword evidence="4" id="KW-1185">Reference proteome</keyword>
<dbReference type="Proteomes" id="UP001253595">
    <property type="component" value="Unassembled WGS sequence"/>
</dbReference>
<dbReference type="EMBL" id="JAVDVX010000003">
    <property type="protein sequence ID" value="MDR7089787.1"/>
    <property type="molecule type" value="Genomic_DNA"/>
</dbReference>
<evidence type="ECO:0000313" key="4">
    <source>
        <dbReference type="Proteomes" id="UP001253595"/>
    </source>
</evidence>
<dbReference type="InterPro" id="IPR016130">
    <property type="entry name" value="Tyr_Pase_AS"/>
</dbReference>
<dbReference type="RefSeq" id="WP_310071471.1">
    <property type="nucleotide sequence ID" value="NZ_JAVDVX010000003.1"/>
</dbReference>
<evidence type="ECO:0000259" key="2">
    <source>
        <dbReference type="PROSITE" id="PS50056"/>
    </source>
</evidence>
<reference evidence="3 4" key="1">
    <citation type="submission" date="2023-07" db="EMBL/GenBank/DDBJ databases">
        <title>Sorghum-associated microbial communities from plants grown in Nebraska, USA.</title>
        <authorList>
            <person name="Schachtman D."/>
        </authorList>
    </citation>
    <scope>NUCLEOTIDE SEQUENCE [LARGE SCALE GENOMIC DNA]</scope>
    <source>
        <strain evidence="3 4">BE190</strain>
    </source>
</reference>
<proteinExistence type="predicted"/>
<dbReference type="CDD" id="cd14505">
    <property type="entry name" value="CDKN3-like"/>
    <property type="match status" value="1"/>
</dbReference>
<dbReference type="InterPro" id="IPR003595">
    <property type="entry name" value="Tyr_Pase_cat"/>
</dbReference>
<dbReference type="SUPFAM" id="SSF52799">
    <property type="entry name" value="(Phosphotyrosine protein) phosphatases II"/>
    <property type="match status" value="1"/>
</dbReference>
<feature type="domain" description="Tyrosine specific protein phosphatases" evidence="2">
    <location>
        <begin position="88"/>
        <end position="159"/>
    </location>
</feature>
<dbReference type="PROSITE" id="PS00383">
    <property type="entry name" value="TYR_PHOSPHATASE_1"/>
    <property type="match status" value="1"/>
</dbReference>
<dbReference type="Pfam" id="PF22785">
    <property type="entry name" value="Tc-R-P"/>
    <property type="match status" value="1"/>
</dbReference>
<dbReference type="SMART" id="SM00195">
    <property type="entry name" value="DSPc"/>
    <property type="match status" value="1"/>
</dbReference>
<dbReference type="InterPro" id="IPR000387">
    <property type="entry name" value="Tyr_Pase_dom"/>
</dbReference>
<dbReference type="Gene3D" id="3.90.190.10">
    <property type="entry name" value="Protein tyrosine phosphatase superfamily"/>
    <property type="match status" value="1"/>
</dbReference>
<gene>
    <name evidence="3" type="ORF">J2X05_001809</name>
</gene>
<protein>
    <submittedName>
        <fullName evidence="3">Protein-tyrosine phosphatase</fullName>
    </submittedName>
</protein>
<dbReference type="PROSITE" id="PS50056">
    <property type="entry name" value="TYR_PHOSPHATASE_2"/>
    <property type="match status" value="1"/>
</dbReference>
<sequence length="170" mass="18563">MSLAHPFTPLMINDEVGQLLFTPCPGTKEVGLQQSLEQLAAAGASAILTLMPQEEMQRNAVIDLPELCAKLGLEWFHLPIEDDHAPEQLFQDAWKNAREKIHALVNAGKTIAIHCKGGSGRTGLVAAQILLERGIPLNEVIARVRAIRPNALQVPAHQEYIAKLAQQISI</sequence>
<name>A0ABU1UX49_9GAMM</name>
<organism evidence="3 4">
    <name type="scientific">Cellvibrio fibrivorans</name>
    <dbReference type="NCBI Taxonomy" id="126350"/>
    <lineage>
        <taxon>Bacteria</taxon>
        <taxon>Pseudomonadati</taxon>
        <taxon>Pseudomonadota</taxon>
        <taxon>Gammaproteobacteria</taxon>
        <taxon>Cellvibrionales</taxon>
        <taxon>Cellvibrionaceae</taxon>
        <taxon>Cellvibrio</taxon>
    </lineage>
</organism>
<dbReference type="SMART" id="SM00404">
    <property type="entry name" value="PTPc_motif"/>
    <property type="match status" value="1"/>
</dbReference>
<accession>A0ABU1UX49</accession>
<dbReference type="InterPro" id="IPR020422">
    <property type="entry name" value="TYR_PHOSPHATASE_DUAL_dom"/>
</dbReference>
<evidence type="ECO:0000313" key="3">
    <source>
        <dbReference type="EMBL" id="MDR7089787.1"/>
    </source>
</evidence>